<dbReference type="GO" id="GO:0003676">
    <property type="term" value="F:nucleic acid binding"/>
    <property type="evidence" value="ECO:0007669"/>
    <property type="project" value="InterPro"/>
</dbReference>
<dbReference type="PANTHER" id="PTHR47074:SF73">
    <property type="entry name" value="OS04G0448401 PROTEIN"/>
    <property type="match status" value="1"/>
</dbReference>
<accession>A0A8R7P9P0</accession>
<reference evidence="2" key="2">
    <citation type="submission" date="2018-03" db="EMBL/GenBank/DDBJ databases">
        <title>The Triticum urartu genome reveals the dynamic nature of wheat genome evolution.</title>
        <authorList>
            <person name="Ling H."/>
            <person name="Ma B."/>
            <person name="Shi X."/>
            <person name="Liu H."/>
            <person name="Dong L."/>
            <person name="Sun H."/>
            <person name="Cao Y."/>
            <person name="Gao Q."/>
            <person name="Zheng S."/>
            <person name="Li Y."/>
            <person name="Yu Y."/>
            <person name="Du H."/>
            <person name="Qi M."/>
            <person name="Li Y."/>
            <person name="Yu H."/>
            <person name="Cui Y."/>
            <person name="Wang N."/>
            <person name="Chen C."/>
            <person name="Wu H."/>
            <person name="Zhao Y."/>
            <person name="Zhang J."/>
            <person name="Li Y."/>
            <person name="Zhou W."/>
            <person name="Zhang B."/>
            <person name="Hu W."/>
            <person name="Eijk M."/>
            <person name="Tang J."/>
            <person name="Witsenboer H."/>
            <person name="Zhao S."/>
            <person name="Li Z."/>
            <person name="Zhang A."/>
            <person name="Wang D."/>
            <person name="Liang C."/>
        </authorList>
    </citation>
    <scope>NUCLEOTIDE SEQUENCE [LARGE SCALE GENOMIC DNA]</scope>
    <source>
        <strain evidence="2">cv. G1812</strain>
    </source>
</reference>
<dbReference type="GO" id="GO:0004523">
    <property type="term" value="F:RNA-DNA hybrid ribonuclease activity"/>
    <property type="evidence" value="ECO:0007669"/>
    <property type="project" value="InterPro"/>
</dbReference>
<reference evidence="3" key="1">
    <citation type="journal article" date="2013" name="Nature">
        <title>Draft genome of the wheat A-genome progenitor Triticum urartu.</title>
        <authorList>
            <person name="Ling H.Q."/>
            <person name="Zhao S."/>
            <person name="Liu D."/>
            <person name="Wang J."/>
            <person name="Sun H."/>
            <person name="Zhang C."/>
            <person name="Fan H."/>
            <person name="Li D."/>
            <person name="Dong L."/>
            <person name="Tao Y."/>
            <person name="Gao C."/>
            <person name="Wu H."/>
            <person name="Li Y."/>
            <person name="Cui Y."/>
            <person name="Guo X."/>
            <person name="Zheng S."/>
            <person name="Wang B."/>
            <person name="Yu K."/>
            <person name="Liang Q."/>
            <person name="Yang W."/>
            <person name="Lou X."/>
            <person name="Chen J."/>
            <person name="Feng M."/>
            <person name="Jian J."/>
            <person name="Zhang X."/>
            <person name="Luo G."/>
            <person name="Jiang Y."/>
            <person name="Liu J."/>
            <person name="Wang Z."/>
            <person name="Sha Y."/>
            <person name="Zhang B."/>
            <person name="Wu H."/>
            <person name="Tang D."/>
            <person name="Shen Q."/>
            <person name="Xue P."/>
            <person name="Zou S."/>
            <person name="Wang X."/>
            <person name="Liu X."/>
            <person name="Wang F."/>
            <person name="Yang Y."/>
            <person name="An X."/>
            <person name="Dong Z."/>
            <person name="Zhang K."/>
            <person name="Zhang X."/>
            <person name="Luo M.C."/>
            <person name="Dvorak J."/>
            <person name="Tong Y."/>
            <person name="Wang J."/>
            <person name="Yang H."/>
            <person name="Li Z."/>
            <person name="Wang D."/>
            <person name="Zhang A."/>
            <person name="Wang J."/>
        </authorList>
    </citation>
    <scope>NUCLEOTIDE SEQUENCE</scope>
    <source>
        <strain evidence="3">cv. G1812</strain>
    </source>
</reference>
<protein>
    <recommendedName>
        <fullName evidence="1">RNase H type-1 domain-containing protein</fullName>
    </recommendedName>
</protein>
<dbReference type="InterPro" id="IPR044730">
    <property type="entry name" value="RNase_H-like_dom_plant"/>
</dbReference>
<evidence type="ECO:0000313" key="2">
    <source>
        <dbReference type="EnsemblPlants" id="TuG1812G0200000552.01.T01.cds267394"/>
    </source>
</evidence>
<dbReference type="SUPFAM" id="SSF53098">
    <property type="entry name" value="Ribonuclease H-like"/>
    <property type="match status" value="1"/>
</dbReference>
<dbReference type="Proteomes" id="UP000015106">
    <property type="component" value="Chromosome 2"/>
</dbReference>
<sequence>MSRCTWALVDEELGQQIAATSEPNAKQWLFTHMQSLSHPLFVKLAVTLWAIWAARRKAIHEGIFQSPHAIHSFVVRFIQELVMIREEGGREVWANPAARATTARRPKAPPHGHCKIHVDAGVRPGRRGVAVAVCRDSDGNYLGSSALSIHGLHDPATLEVIACREALALASDLNVHQFVISSDSKQAIGDINGGAMG</sequence>
<evidence type="ECO:0000313" key="3">
    <source>
        <dbReference type="Proteomes" id="UP000015106"/>
    </source>
</evidence>
<keyword evidence="3" id="KW-1185">Reference proteome</keyword>
<dbReference type="EnsemblPlants" id="TuG1812G0200000552.01.T01">
    <property type="protein sequence ID" value="TuG1812G0200000552.01.T01.cds267394"/>
    <property type="gene ID" value="TuG1812G0200000552.01"/>
</dbReference>
<reference evidence="2" key="3">
    <citation type="submission" date="2022-06" db="UniProtKB">
        <authorList>
            <consortium name="EnsemblPlants"/>
        </authorList>
    </citation>
    <scope>IDENTIFICATION</scope>
</reference>
<dbReference type="InterPro" id="IPR036397">
    <property type="entry name" value="RNaseH_sf"/>
</dbReference>
<dbReference type="PANTHER" id="PTHR47074">
    <property type="entry name" value="BNAC02G40300D PROTEIN"/>
    <property type="match status" value="1"/>
</dbReference>
<dbReference type="AlphaFoldDB" id="A0A8R7P9P0"/>
<name>A0A8R7P9P0_TRIUA</name>
<feature type="domain" description="RNase H type-1" evidence="1">
    <location>
        <begin position="127"/>
        <end position="194"/>
    </location>
</feature>
<organism evidence="2 3">
    <name type="scientific">Triticum urartu</name>
    <name type="common">Red wild einkorn</name>
    <name type="synonym">Crithodium urartu</name>
    <dbReference type="NCBI Taxonomy" id="4572"/>
    <lineage>
        <taxon>Eukaryota</taxon>
        <taxon>Viridiplantae</taxon>
        <taxon>Streptophyta</taxon>
        <taxon>Embryophyta</taxon>
        <taxon>Tracheophyta</taxon>
        <taxon>Spermatophyta</taxon>
        <taxon>Magnoliopsida</taxon>
        <taxon>Liliopsida</taxon>
        <taxon>Poales</taxon>
        <taxon>Poaceae</taxon>
        <taxon>BOP clade</taxon>
        <taxon>Pooideae</taxon>
        <taxon>Triticodae</taxon>
        <taxon>Triticeae</taxon>
        <taxon>Triticinae</taxon>
        <taxon>Triticum</taxon>
    </lineage>
</organism>
<dbReference type="Gene3D" id="3.30.420.10">
    <property type="entry name" value="Ribonuclease H-like superfamily/Ribonuclease H"/>
    <property type="match status" value="1"/>
</dbReference>
<dbReference type="InterPro" id="IPR052929">
    <property type="entry name" value="RNase_H-like_EbsB-rel"/>
</dbReference>
<dbReference type="Gramene" id="TuG1812G0200000552.01.T01">
    <property type="protein sequence ID" value="TuG1812G0200000552.01.T01.cds267394"/>
    <property type="gene ID" value="TuG1812G0200000552.01"/>
</dbReference>
<dbReference type="Pfam" id="PF13456">
    <property type="entry name" value="RVT_3"/>
    <property type="match status" value="1"/>
</dbReference>
<dbReference type="InterPro" id="IPR012337">
    <property type="entry name" value="RNaseH-like_sf"/>
</dbReference>
<proteinExistence type="predicted"/>
<dbReference type="InterPro" id="IPR002156">
    <property type="entry name" value="RNaseH_domain"/>
</dbReference>
<evidence type="ECO:0000259" key="1">
    <source>
        <dbReference type="Pfam" id="PF13456"/>
    </source>
</evidence>
<dbReference type="CDD" id="cd06222">
    <property type="entry name" value="RNase_H_like"/>
    <property type="match status" value="1"/>
</dbReference>